<protein>
    <submittedName>
        <fullName evidence="3">Hydrogen cyanide synthase subunit HcnB</fullName>
    </submittedName>
</protein>
<dbReference type="PANTHER" id="PTHR42949:SF3">
    <property type="entry name" value="ANAEROBIC GLYCEROL-3-PHOSPHATE DEHYDROGENASE SUBUNIT B"/>
    <property type="match status" value="1"/>
</dbReference>
<dbReference type="EMBL" id="CCDP010000001">
    <property type="protein sequence ID" value="CDQ38617.1"/>
    <property type="molecule type" value="Genomic_DNA"/>
</dbReference>
<dbReference type="eggNOG" id="COG0446">
    <property type="taxonomic scope" value="Bacteria"/>
</dbReference>
<dbReference type="Proteomes" id="UP000028875">
    <property type="component" value="Unassembled WGS sequence"/>
</dbReference>
<gene>
    <name evidence="3" type="primary">hcnB_1</name>
    <name evidence="3" type="ORF">BN990_00888</name>
</gene>
<dbReference type="InterPro" id="IPR023753">
    <property type="entry name" value="FAD/NAD-binding_dom"/>
</dbReference>
<evidence type="ECO:0000259" key="2">
    <source>
        <dbReference type="Pfam" id="PF07992"/>
    </source>
</evidence>
<dbReference type="GO" id="GO:0016491">
    <property type="term" value="F:oxidoreductase activity"/>
    <property type="evidence" value="ECO:0007669"/>
    <property type="project" value="UniProtKB-KW"/>
</dbReference>
<accession>A0A024Q8L4</accession>
<dbReference type="PANTHER" id="PTHR42949">
    <property type="entry name" value="ANAEROBIC GLYCEROL-3-PHOSPHATE DEHYDROGENASE SUBUNIT B"/>
    <property type="match status" value="1"/>
</dbReference>
<dbReference type="SUPFAM" id="SSF51905">
    <property type="entry name" value="FAD/NAD(P)-binding domain"/>
    <property type="match status" value="1"/>
</dbReference>
<dbReference type="RefSeq" id="WP_038242618.1">
    <property type="nucleotide sequence ID" value="NZ_BNER01000001.1"/>
</dbReference>
<sequence>METDLVIVGGGPAGLSAAITATSYGADVILIEESFSLGGQLRQQTQMHANLPSKFFAERGTSLVKRLTSQLETPNLKILRNHTMIGAYKNGHIGVTNGKTTFEIEAKKNIIASGAAENAWIFPGWTLPGVMTAGAAQILLNREFVYPGKQVMMIGSNSFALEVVKQLYECGISVQAIVEASETILSRDQALLSMCKKNNIPFFLNSTIESVSGSGHVEKMTIRTSEGMLEELEVDLICTANGFSPILEAFQIMSCDLTHSEVLGGWLPTYSVNFQTSNPSVYLAGNAAGITSLGSILLTGEIAALSALESLQFISERDSNRKKAALWEELYQIETFFNKDTMQARLELVKHYHSERGLPLPDFVDPLKGEMLFG</sequence>
<evidence type="ECO:0000313" key="4">
    <source>
        <dbReference type="Proteomes" id="UP000028875"/>
    </source>
</evidence>
<organism evidence="3 4">
    <name type="scientific">Virgibacillus massiliensis</name>
    <dbReference type="NCBI Taxonomy" id="1462526"/>
    <lineage>
        <taxon>Bacteria</taxon>
        <taxon>Bacillati</taxon>
        <taxon>Bacillota</taxon>
        <taxon>Bacilli</taxon>
        <taxon>Bacillales</taxon>
        <taxon>Bacillaceae</taxon>
        <taxon>Virgibacillus</taxon>
    </lineage>
</organism>
<dbReference type="OrthoDB" id="9776839at2"/>
<evidence type="ECO:0000256" key="1">
    <source>
        <dbReference type="ARBA" id="ARBA00023002"/>
    </source>
</evidence>
<name>A0A024Q8L4_9BACI</name>
<keyword evidence="4" id="KW-1185">Reference proteome</keyword>
<dbReference type="PRINTS" id="PR00368">
    <property type="entry name" value="FADPNR"/>
</dbReference>
<proteinExistence type="predicted"/>
<comment type="caution">
    <text evidence="3">The sequence shown here is derived from an EMBL/GenBank/DDBJ whole genome shotgun (WGS) entry which is preliminary data.</text>
</comment>
<dbReference type="Gene3D" id="3.50.50.60">
    <property type="entry name" value="FAD/NAD(P)-binding domain"/>
    <property type="match status" value="2"/>
</dbReference>
<dbReference type="InterPro" id="IPR036188">
    <property type="entry name" value="FAD/NAD-bd_sf"/>
</dbReference>
<dbReference type="PRINTS" id="PR00469">
    <property type="entry name" value="PNDRDTASEII"/>
</dbReference>
<reference evidence="4" key="2">
    <citation type="submission" date="2014-05" db="EMBL/GenBank/DDBJ databases">
        <title>Draft genome sequence of Virgibacillus massiliensis Vm-5.</title>
        <authorList>
            <person name="Khelaifia S."/>
            <person name="Croce O."/>
            <person name="Lagier J.C."/>
            <person name="Raoult D."/>
        </authorList>
    </citation>
    <scope>NUCLEOTIDE SEQUENCE [LARGE SCALE GENOMIC DNA]</scope>
    <source>
        <strain evidence="4">Vm-5</strain>
    </source>
</reference>
<dbReference type="InterPro" id="IPR051691">
    <property type="entry name" value="Metab_Enz_Cyan_OpOx_G3PDH"/>
</dbReference>
<dbReference type="STRING" id="1462526.BN990_00888"/>
<reference evidence="3 4" key="1">
    <citation type="submission" date="2014-03" db="EMBL/GenBank/DDBJ databases">
        <authorList>
            <person name="Urmite Genomes U."/>
        </authorList>
    </citation>
    <scope>NUCLEOTIDE SEQUENCE [LARGE SCALE GENOMIC DNA]</scope>
    <source>
        <strain evidence="3 4">Vm-5</strain>
    </source>
</reference>
<keyword evidence="1" id="KW-0560">Oxidoreductase</keyword>
<dbReference type="Pfam" id="PF07992">
    <property type="entry name" value="Pyr_redox_2"/>
    <property type="match status" value="1"/>
</dbReference>
<dbReference type="AlphaFoldDB" id="A0A024Q8L4"/>
<feature type="domain" description="FAD/NAD(P)-binding" evidence="2">
    <location>
        <begin position="4"/>
        <end position="288"/>
    </location>
</feature>
<evidence type="ECO:0000313" key="3">
    <source>
        <dbReference type="EMBL" id="CDQ38617.1"/>
    </source>
</evidence>